<proteinExistence type="predicted"/>
<comment type="caution">
    <text evidence="1">The sequence shown here is derived from an EMBL/GenBank/DDBJ whole genome shotgun (WGS) entry which is preliminary data.</text>
</comment>
<reference evidence="1 2" key="2">
    <citation type="journal article" date="2022" name="Mol. Ecol. Resour.">
        <title>The genomes of chicory, endive, great burdock and yacon provide insights into Asteraceae paleo-polyploidization history and plant inulin production.</title>
        <authorList>
            <person name="Fan W."/>
            <person name="Wang S."/>
            <person name="Wang H."/>
            <person name="Wang A."/>
            <person name="Jiang F."/>
            <person name="Liu H."/>
            <person name="Zhao H."/>
            <person name="Xu D."/>
            <person name="Zhang Y."/>
        </authorList>
    </citation>
    <scope>NUCLEOTIDE SEQUENCE [LARGE SCALE GENOMIC DNA]</scope>
    <source>
        <strain evidence="2">cv. Yunnan</strain>
        <tissue evidence="1">Leaves</tissue>
    </source>
</reference>
<protein>
    <submittedName>
        <fullName evidence="1">Uncharacterized protein</fullName>
    </submittedName>
</protein>
<organism evidence="1 2">
    <name type="scientific">Smallanthus sonchifolius</name>
    <dbReference type="NCBI Taxonomy" id="185202"/>
    <lineage>
        <taxon>Eukaryota</taxon>
        <taxon>Viridiplantae</taxon>
        <taxon>Streptophyta</taxon>
        <taxon>Embryophyta</taxon>
        <taxon>Tracheophyta</taxon>
        <taxon>Spermatophyta</taxon>
        <taxon>Magnoliopsida</taxon>
        <taxon>eudicotyledons</taxon>
        <taxon>Gunneridae</taxon>
        <taxon>Pentapetalae</taxon>
        <taxon>asterids</taxon>
        <taxon>campanulids</taxon>
        <taxon>Asterales</taxon>
        <taxon>Asteraceae</taxon>
        <taxon>Asteroideae</taxon>
        <taxon>Heliantheae alliance</taxon>
        <taxon>Millerieae</taxon>
        <taxon>Smallanthus</taxon>
    </lineage>
</organism>
<evidence type="ECO:0000313" key="2">
    <source>
        <dbReference type="Proteomes" id="UP001056120"/>
    </source>
</evidence>
<gene>
    <name evidence="1" type="ORF">L1987_17247</name>
</gene>
<dbReference type="EMBL" id="CM042023">
    <property type="protein sequence ID" value="KAI3812537.1"/>
    <property type="molecule type" value="Genomic_DNA"/>
</dbReference>
<sequence length="117" mass="13301">MFKNKHSNFYQAGVGRTYLLSFSHVRGLIGDADAPYLILSLSLSHFCIKGFLYFTAQTSCFCFLILNFSITVTDPINGQIHFYTRSISVLVNTEQQSMNFWSRTENCCCQVSPDGYI</sequence>
<evidence type="ECO:0000313" key="1">
    <source>
        <dbReference type="EMBL" id="KAI3812537.1"/>
    </source>
</evidence>
<accession>A0ACB9IXG9</accession>
<name>A0ACB9IXG9_9ASTR</name>
<keyword evidence="2" id="KW-1185">Reference proteome</keyword>
<dbReference type="Proteomes" id="UP001056120">
    <property type="component" value="Linkage Group LG06"/>
</dbReference>
<reference evidence="2" key="1">
    <citation type="journal article" date="2022" name="Mol. Ecol. Resour.">
        <title>The genomes of chicory, endive, great burdock and yacon provide insights into Asteraceae palaeo-polyploidization history and plant inulin production.</title>
        <authorList>
            <person name="Fan W."/>
            <person name="Wang S."/>
            <person name="Wang H."/>
            <person name="Wang A."/>
            <person name="Jiang F."/>
            <person name="Liu H."/>
            <person name="Zhao H."/>
            <person name="Xu D."/>
            <person name="Zhang Y."/>
        </authorList>
    </citation>
    <scope>NUCLEOTIDE SEQUENCE [LARGE SCALE GENOMIC DNA]</scope>
    <source>
        <strain evidence="2">cv. Yunnan</strain>
    </source>
</reference>